<dbReference type="InterPro" id="IPR032466">
    <property type="entry name" value="Metal_Hydrolase"/>
</dbReference>
<dbReference type="InterPro" id="IPR052350">
    <property type="entry name" value="Metallo-dep_Lactonases"/>
</dbReference>
<sequence length="277" mass="31876">MKIDAHQHFWKYDRERHDWIGEEMAVIRRDFLPEDLAGLLLENEIDGCIAVQADQSAEETAFLLQLADSADFIKGVVGWVDLQATDIKDQLDQYSEYKLLKGFRHILQAEKQRDLCLANSFQRGIASLEHYGFAYDILIHEDQLPFIPALVSRFPNQRFVIDHLAKPGIRKKEIRDWKKGIEQVAVNENVSCKISGLVTEADLKTWTDDDFTPYLDVVVNAFGTNRIMYGSDWPVCLAAGNYTRVLQLVKSYFSSFSTFEQELFFGQNAKAFYCLNE</sequence>
<keyword evidence="3" id="KW-0378">Hydrolase</keyword>
<organism evidence="3 4">
    <name type="scientific">Pedobacter lusitanus</name>
    <dbReference type="NCBI Taxonomy" id="1503925"/>
    <lineage>
        <taxon>Bacteria</taxon>
        <taxon>Pseudomonadati</taxon>
        <taxon>Bacteroidota</taxon>
        <taxon>Sphingobacteriia</taxon>
        <taxon>Sphingobacteriales</taxon>
        <taxon>Sphingobacteriaceae</taxon>
        <taxon>Pedobacter</taxon>
    </lineage>
</organism>
<comment type="caution">
    <text evidence="3">The sequence shown here is derived from an EMBL/GenBank/DDBJ whole genome shotgun (WGS) entry which is preliminary data.</text>
</comment>
<evidence type="ECO:0000313" key="3">
    <source>
        <dbReference type="EMBL" id="KIO78193.1"/>
    </source>
</evidence>
<dbReference type="SUPFAM" id="SSF51556">
    <property type="entry name" value="Metallo-dependent hydrolases"/>
    <property type="match status" value="1"/>
</dbReference>
<evidence type="ECO:0000256" key="1">
    <source>
        <dbReference type="ARBA" id="ARBA00038310"/>
    </source>
</evidence>
<dbReference type="InterPro" id="IPR006680">
    <property type="entry name" value="Amidohydro-rel"/>
</dbReference>
<evidence type="ECO:0000259" key="2">
    <source>
        <dbReference type="Pfam" id="PF04909"/>
    </source>
</evidence>
<protein>
    <submittedName>
        <fullName evidence="3">Amidohydrolase</fullName>
    </submittedName>
</protein>
<dbReference type="OrthoDB" id="5450317at2"/>
<evidence type="ECO:0000313" key="4">
    <source>
        <dbReference type="Proteomes" id="UP000032049"/>
    </source>
</evidence>
<comment type="similarity">
    <text evidence="1">Belongs to the metallo-dependent hydrolases superfamily.</text>
</comment>
<name>A0A0D0F8X3_9SPHI</name>
<dbReference type="RefSeq" id="WP_041878972.1">
    <property type="nucleotide sequence ID" value="NZ_CP157278.1"/>
</dbReference>
<keyword evidence="4" id="KW-1185">Reference proteome</keyword>
<dbReference type="Pfam" id="PF04909">
    <property type="entry name" value="Amidohydro_2"/>
    <property type="match status" value="1"/>
</dbReference>
<dbReference type="AlphaFoldDB" id="A0A0D0F8X3"/>
<dbReference type="PANTHER" id="PTHR43569">
    <property type="entry name" value="AMIDOHYDROLASE"/>
    <property type="match status" value="1"/>
</dbReference>
<dbReference type="STRING" id="1503925.TH53_04860"/>
<dbReference type="Gene3D" id="3.20.20.140">
    <property type="entry name" value="Metal-dependent hydrolases"/>
    <property type="match status" value="1"/>
</dbReference>
<dbReference type="PANTHER" id="PTHR43569:SF2">
    <property type="entry name" value="AMIDOHYDROLASE-RELATED DOMAIN-CONTAINING PROTEIN"/>
    <property type="match status" value="1"/>
</dbReference>
<proteinExistence type="inferred from homology"/>
<accession>A0A0D0F8X3</accession>
<feature type="domain" description="Amidohydrolase-related" evidence="2">
    <location>
        <begin position="3"/>
        <end position="273"/>
    </location>
</feature>
<gene>
    <name evidence="3" type="ORF">TH53_04860</name>
</gene>
<dbReference type="Proteomes" id="UP000032049">
    <property type="component" value="Unassembled WGS sequence"/>
</dbReference>
<dbReference type="EMBL" id="JXRA01000019">
    <property type="protein sequence ID" value="KIO78193.1"/>
    <property type="molecule type" value="Genomic_DNA"/>
</dbReference>
<reference evidence="3 4" key="1">
    <citation type="submission" date="2015-01" db="EMBL/GenBank/DDBJ databases">
        <title>Draft genome sequence of Pedobacter sp. NL19 isolated from sludge of an effluent treatment pond in an abandoned uranium mine.</title>
        <authorList>
            <person name="Santos T."/>
            <person name="Caetano T."/>
            <person name="Covas C."/>
            <person name="Cruz A."/>
            <person name="Mendo S."/>
        </authorList>
    </citation>
    <scope>NUCLEOTIDE SEQUENCE [LARGE SCALE GENOMIC DNA]</scope>
    <source>
        <strain evidence="3 4">NL19</strain>
    </source>
</reference>
<dbReference type="GO" id="GO:0016787">
    <property type="term" value="F:hydrolase activity"/>
    <property type="evidence" value="ECO:0007669"/>
    <property type="project" value="UniProtKB-KW"/>
</dbReference>